<evidence type="ECO:0000256" key="5">
    <source>
        <dbReference type="ARBA" id="ARBA00011738"/>
    </source>
</evidence>
<dbReference type="InterPro" id="IPR015421">
    <property type="entry name" value="PyrdxlP-dep_Trfase_major"/>
</dbReference>
<dbReference type="EC" id="2.6.1.1" evidence="11"/>
<keyword evidence="17" id="KW-1185">Reference proteome</keyword>
<evidence type="ECO:0000313" key="17">
    <source>
        <dbReference type="Proteomes" id="UP000466442"/>
    </source>
</evidence>
<keyword evidence="7 11" id="KW-0808">Transferase</keyword>
<dbReference type="EMBL" id="WIXP02000002">
    <property type="protein sequence ID" value="KAF6214296.1"/>
    <property type="molecule type" value="Genomic_DNA"/>
</dbReference>
<feature type="region of interest" description="Disordered" evidence="13">
    <location>
        <begin position="1134"/>
        <end position="1187"/>
    </location>
</feature>
<feature type="domain" description="Aminotransferase class I/classII large" evidence="14">
    <location>
        <begin position="55"/>
        <end position="420"/>
    </location>
</feature>
<dbReference type="Pfam" id="PF00155">
    <property type="entry name" value="Aminotran_1_2"/>
    <property type="match status" value="1"/>
</dbReference>
<evidence type="ECO:0000256" key="9">
    <source>
        <dbReference type="ARBA" id="ARBA00023128"/>
    </source>
</evidence>
<dbReference type="InterPro" id="IPR015422">
    <property type="entry name" value="PyrdxlP-dep_Trfase_small"/>
</dbReference>
<dbReference type="CDD" id="cd00609">
    <property type="entry name" value="AAT_like"/>
    <property type="match status" value="1"/>
</dbReference>
<dbReference type="Gene3D" id="3.90.245.10">
    <property type="entry name" value="Ribonucleoside hydrolase-like"/>
    <property type="match status" value="1"/>
</dbReference>
<comment type="miscellaneous">
    <text evidence="11">In eukaryotes there are cytoplasmic, mitochondrial and chloroplastic isozymes.</text>
</comment>
<evidence type="ECO:0000256" key="12">
    <source>
        <dbReference type="SAM" id="Coils"/>
    </source>
</evidence>
<evidence type="ECO:0000256" key="7">
    <source>
        <dbReference type="ARBA" id="ARBA00022679"/>
    </source>
</evidence>
<evidence type="ECO:0000256" key="13">
    <source>
        <dbReference type="SAM" id="MobiDB-lite"/>
    </source>
</evidence>
<evidence type="ECO:0000256" key="10">
    <source>
        <dbReference type="ARBA" id="ARBA00049185"/>
    </source>
</evidence>
<gene>
    <name evidence="16" type="ORF">GE061_009036</name>
</gene>
<comment type="similarity">
    <text evidence="4">Belongs to the IUNH family.</text>
</comment>
<evidence type="ECO:0000256" key="8">
    <source>
        <dbReference type="ARBA" id="ARBA00022898"/>
    </source>
</evidence>
<evidence type="ECO:0000256" key="4">
    <source>
        <dbReference type="ARBA" id="ARBA00009176"/>
    </source>
</evidence>
<sequence>MAHTVTRTTAAVARVLGQQCSIPVRAGSWWANVKMGPPDAILGVTEAFKRDTDPKKINLGVGAYRDDNGKPFILPSVIEAEKQILNENMDHEYAGIIGIPEFCKKSAELAFGADSEVIKEGRNVTVQSISGTGALRIGAAFMSRFFEGNKEVYFPKPTWGNHIPVFNDSGIPHKFYRYYDPNTVGFDFQGACEDLMNMPDKSIVLLHACAHNPTGIDPKCEQWVALSDILKKKGHFPFFDMAYQGFASGDVDNDAFAIRHFISEGHQIALCQSYAKNMGLYGERIGAFSFVTCNKEEADRVMSQLKIIIRPMYSNPPIHGARIVQKILSQPDLKKNWLAEVKCMADRIISVRSALKEKLSKEGSSRNWSHITDQIGMFCYTGLKPEQVERLTKDFHIYLTKDGRISMAGVTSKNVDHLAHGMHEVSKLCRTSQVTSKVGSRRRFAVHKSTLSVLISSLRPVIFDVDGGADDIFALSLALRNPTLVHVVAITTVLGNTDVYNCTNNVLRTLQVFNRSDVPVYVGSGKGLVHSVPSDNFFGDDGLGDNIWSEPLLLNPQITHAASFLSEFVSQYPGQIVLVATGALTNLALAQHLNPSFLRDLGELYVMGGAYLGKGNVRPGVEFNFYADPSAAEFVLLEAHNNTVVTLLPLETTPVLPMTWRVNSFGTINSPHVEFLNKAERKILSRPTWMPNDQLMASIAMSSSLVQTAFFADGSVLTEGGDAKGLLRIDYKSTSYNLKIITHIDEAAFQTFMLNSFRQQSCQSCGCRCDCSDQGGLHLHVEIENLKQKLVEKENHILTMETNFLKEADKFPNGEMAAISEELLTWQDKYSRLYEAHKRVQKVNQNLEDKLLRIVDKCETEKNALTTEVANLTRRLVDEKFNVTRLQEENERYRNDVNLAIQLLQCKPSNFVSQRYDSLPTDMQQKVRMYVSSKRRQSDGNGNVQAKPEMKTIKVPIPTYPPTAMVYSINKGTIDKDPVPEEKVNQPVDIVSAAIMAKILEEREKERSLTRHCDTCYCARQRCSKFTQTTHSEPPPPDKPNNTTANSNKVGKVGSSAMAVRNRINEKDKEKPNHVEISIEMNPVVEKPKTIHFQGAWENEADATSLFKIKKPPNNHNVAEGILVNIDSMENASIKSGTSDSSSLSWQSKMSNTANSKPEDPDLISFDKPAAAPSKPGDGEPRITGPRHCSVRMQVGSNNILLDNVVDPFTPVLYKSKTSDPLVHAARSRSGSSNSSSDEPVASTKKSAFRTETEI</sequence>
<dbReference type="InterPro" id="IPR004838">
    <property type="entry name" value="NHTrfase_class1_PyrdxlP-BS"/>
</dbReference>
<feature type="compositionally biased region" description="Polar residues" evidence="13">
    <location>
        <begin position="1040"/>
        <end position="1049"/>
    </location>
</feature>
<feature type="compositionally biased region" description="Polar residues" evidence="13">
    <location>
        <begin position="1134"/>
        <end position="1156"/>
    </location>
</feature>
<evidence type="ECO:0000256" key="11">
    <source>
        <dbReference type="RuleBase" id="RU000480"/>
    </source>
</evidence>
<dbReference type="InterPro" id="IPR015424">
    <property type="entry name" value="PyrdxlP-dep_Trfase"/>
</dbReference>
<dbReference type="Gene3D" id="3.40.640.10">
    <property type="entry name" value="Type I PLP-dependent aspartate aminotransferase-like (Major domain)"/>
    <property type="match status" value="1"/>
</dbReference>
<name>A0A8S9Y1S8_APOLU</name>
<feature type="domain" description="Inosine/uridine-preferring nucleoside hydrolase" evidence="15">
    <location>
        <begin position="461"/>
        <end position="750"/>
    </location>
</feature>
<feature type="coiled-coil region" evidence="12">
    <location>
        <begin position="830"/>
        <end position="903"/>
    </location>
</feature>
<keyword evidence="6 11" id="KW-0032">Aminotransferase</keyword>
<dbReference type="PRINTS" id="PR00799">
    <property type="entry name" value="TRANSAMINASE"/>
</dbReference>
<dbReference type="Proteomes" id="UP000466442">
    <property type="component" value="Unassembled WGS sequence"/>
</dbReference>
<evidence type="ECO:0000256" key="6">
    <source>
        <dbReference type="ARBA" id="ARBA00022576"/>
    </source>
</evidence>
<evidence type="ECO:0000259" key="15">
    <source>
        <dbReference type="Pfam" id="PF01156"/>
    </source>
</evidence>
<dbReference type="GO" id="GO:0006533">
    <property type="term" value="P:L-aspartate catabolic process"/>
    <property type="evidence" value="ECO:0007669"/>
    <property type="project" value="TreeGrafter"/>
</dbReference>
<dbReference type="GO" id="GO:0030170">
    <property type="term" value="F:pyridoxal phosphate binding"/>
    <property type="evidence" value="ECO:0007669"/>
    <property type="project" value="InterPro"/>
</dbReference>
<dbReference type="FunFam" id="3.90.1150.10:FF:000160">
    <property type="entry name" value="Similar to aspartate aminotransferase"/>
    <property type="match status" value="1"/>
</dbReference>
<dbReference type="PANTHER" id="PTHR11879:SF22">
    <property type="entry name" value="ASPARTATE AMINOTRANSFERASE, MITOCHONDRIAL"/>
    <property type="match status" value="1"/>
</dbReference>
<comment type="similarity">
    <text evidence="3">Belongs to the class-I pyridoxal-phosphate-dependent aminotransferase family.</text>
</comment>
<dbReference type="NCBIfam" id="NF006719">
    <property type="entry name" value="PRK09257.1"/>
    <property type="match status" value="1"/>
</dbReference>
<comment type="cofactor">
    <cofactor evidence="1">
        <name>pyridoxal 5'-phosphate</name>
        <dbReference type="ChEBI" id="CHEBI:597326"/>
    </cofactor>
</comment>
<feature type="compositionally biased region" description="Low complexity" evidence="13">
    <location>
        <begin position="1228"/>
        <end position="1237"/>
    </location>
</feature>
<dbReference type="Gene3D" id="3.90.1150.10">
    <property type="entry name" value="Aspartate Aminotransferase, domain 1"/>
    <property type="match status" value="1"/>
</dbReference>
<comment type="caution">
    <text evidence="16">The sequence shown here is derived from an EMBL/GenBank/DDBJ whole genome shotgun (WGS) entry which is preliminary data.</text>
</comment>
<comment type="catalytic activity">
    <reaction evidence="10 11">
        <text>L-aspartate + 2-oxoglutarate = oxaloacetate + L-glutamate</text>
        <dbReference type="Rhea" id="RHEA:21824"/>
        <dbReference type="ChEBI" id="CHEBI:16452"/>
        <dbReference type="ChEBI" id="CHEBI:16810"/>
        <dbReference type="ChEBI" id="CHEBI:29985"/>
        <dbReference type="ChEBI" id="CHEBI:29991"/>
        <dbReference type="EC" id="2.6.1.1"/>
    </reaction>
</comment>
<reference evidence="16" key="1">
    <citation type="journal article" date="2021" name="Mol. Ecol. Resour.">
        <title>Apolygus lucorum genome provides insights into omnivorousness and mesophyll feeding.</title>
        <authorList>
            <person name="Liu Y."/>
            <person name="Liu H."/>
            <person name="Wang H."/>
            <person name="Huang T."/>
            <person name="Liu B."/>
            <person name="Yang B."/>
            <person name="Yin L."/>
            <person name="Li B."/>
            <person name="Zhang Y."/>
            <person name="Zhang S."/>
            <person name="Jiang F."/>
            <person name="Zhang X."/>
            <person name="Ren Y."/>
            <person name="Wang B."/>
            <person name="Wang S."/>
            <person name="Lu Y."/>
            <person name="Wu K."/>
            <person name="Fan W."/>
            <person name="Wang G."/>
        </authorList>
    </citation>
    <scope>NUCLEOTIDE SEQUENCE</scope>
    <source>
        <strain evidence="16">12Hb</strain>
    </source>
</reference>
<evidence type="ECO:0000256" key="2">
    <source>
        <dbReference type="ARBA" id="ARBA00004305"/>
    </source>
</evidence>
<dbReference type="GO" id="GO:0004069">
    <property type="term" value="F:L-aspartate:2-oxoglutarate aminotransferase activity"/>
    <property type="evidence" value="ECO:0007669"/>
    <property type="project" value="UniProtKB-EC"/>
</dbReference>
<evidence type="ECO:0000256" key="3">
    <source>
        <dbReference type="ARBA" id="ARBA00007441"/>
    </source>
</evidence>
<accession>A0A8S9Y1S8</accession>
<evidence type="ECO:0000256" key="1">
    <source>
        <dbReference type="ARBA" id="ARBA00001933"/>
    </source>
</evidence>
<keyword evidence="8" id="KW-0663">Pyridoxal phosphate</keyword>
<evidence type="ECO:0000259" key="14">
    <source>
        <dbReference type="Pfam" id="PF00155"/>
    </source>
</evidence>
<dbReference type="InterPro" id="IPR004839">
    <property type="entry name" value="Aminotransferase_I/II_large"/>
</dbReference>
<feature type="region of interest" description="Disordered" evidence="13">
    <location>
        <begin position="1217"/>
        <end position="1255"/>
    </location>
</feature>
<evidence type="ECO:0000313" key="16">
    <source>
        <dbReference type="EMBL" id="KAF6214296.1"/>
    </source>
</evidence>
<dbReference type="InterPro" id="IPR000796">
    <property type="entry name" value="Asp_trans"/>
</dbReference>
<dbReference type="OrthoDB" id="6752799at2759"/>
<dbReference type="PROSITE" id="PS00105">
    <property type="entry name" value="AA_TRANSFER_CLASS_1"/>
    <property type="match status" value="1"/>
</dbReference>
<protein>
    <recommendedName>
        <fullName evidence="11">Aspartate aminotransferase</fullName>
        <ecNumber evidence="11">2.6.1.1</ecNumber>
    </recommendedName>
</protein>
<dbReference type="FunFam" id="3.90.1150.10:FF:000001">
    <property type="entry name" value="Aspartate aminotransferase"/>
    <property type="match status" value="1"/>
</dbReference>
<organism evidence="16 17">
    <name type="scientific">Apolygus lucorum</name>
    <name type="common">Small green plant bug</name>
    <name type="synonym">Lygocoris lucorum</name>
    <dbReference type="NCBI Taxonomy" id="248454"/>
    <lineage>
        <taxon>Eukaryota</taxon>
        <taxon>Metazoa</taxon>
        <taxon>Ecdysozoa</taxon>
        <taxon>Arthropoda</taxon>
        <taxon>Hexapoda</taxon>
        <taxon>Insecta</taxon>
        <taxon>Pterygota</taxon>
        <taxon>Neoptera</taxon>
        <taxon>Paraneoptera</taxon>
        <taxon>Hemiptera</taxon>
        <taxon>Heteroptera</taxon>
        <taxon>Panheteroptera</taxon>
        <taxon>Cimicomorpha</taxon>
        <taxon>Miridae</taxon>
        <taxon>Mirini</taxon>
        <taxon>Apolygus</taxon>
    </lineage>
</organism>
<dbReference type="InterPro" id="IPR036452">
    <property type="entry name" value="Ribo_hydro-like"/>
</dbReference>
<comment type="subcellular location">
    <subcellularLocation>
        <location evidence="2">Mitochondrion matrix</location>
    </subcellularLocation>
</comment>
<keyword evidence="12" id="KW-0175">Coiled coil</keyword>
<proteinExistence type="inferred from homology"/>
<comment type="subunit">
    <text evidence="5 11">Homodimer.</text>
</comment>
<dbReference type="GO" id="GO:0005759">
    <property type="term" value="C:mitochondrial matrix"/>
    <property type="evidence" value="ECO:0007669"/>
    <property type="project" value="UniProtKB-SubCell"/>
</dbReference>
<dbReference type="PANTHER" id="PTHR11879">
    <property type="entry name" value="ASPARTATE AMINOTRANSFERASE"/>
    <property type="match status" value="1"/>
</dbReference>
<dbReference type="InterPro" id="IPR001910">
    <property type="entry name" value="Inosine/uridine_hydrolase_dom"/>
</dbReference>
<dbReference type="SUPFAM" id="SSF53590">
    <property type="entry name" value="Nucleoside hydrolase"/>
    <property type="match status" value="1"/>
</dbReference>
<dbReference type="GO" id="GO:0016799">
    <property type="term" value="F:hydrolase activity, hydrolyzing N-glycosyl compounds"/>
    <property type="evidence" value="ECO:0007669"/>
    <property type="project" value="InterPro"/>
</dbReference>
<keyword evidence="9" id="KW-0496">Mitochondrion</keyword>
<dbReference type="FunFam" id="3.40.640.10:FF:000026">
    <property type="entry name" value="Aspartate aminotransferase"/>
    <property type="match status" value="1"/>
</dbReference>
<dbReference type="AlphaFoldDB" id="A0A8S9Y1S8"/>
<dbReference type="SUPFAM" id="SSF53383">
    <property type="entry name" value="PLP-dependent transferases"/>
    <property type="match status" value="1"/>
</dbReference>
<dbReference type="Pfam" id="PF01156">
    <property type="entry name" value="IU_nuc_hydro"/>
    <property type="match status" value="1"/>
</dbReference>
<feature type="region of interest" description="Disordered" evidence="13">
    <location>
        <begin position="1027"/>
        <end position="1053"/>
    </location>
</feature>